<dbReference type="Gene3D" id="1.10.1220.10">
    <property type="entry name" value="Met repressor-like"/>
    <property type="match status" value="1"/>
</dbReference>
<dbReference type="InterPro" id="IPR013321">
    <property type="entry name" value="Arc_rbn_hlx_hlx"/>
</dbReference>
<dbReference type="EMBL" id="JACJKH010000030">
    <property type="protein sequence ID" value="MBM6745350.1"/>
    <property type="molecule type" value="Genomic_DNA"/>
</dbReference>
<dbReference type="Pfam" id="PF03869">
    <property type="entry name" value="Arc"/>
    <property type="match status" value="1"/>
</dbReference>
<dbReference type="RefSeq" id="WP_204864617.1">
    <property type="nucleotide sequence ID" value="NZ_JACJKH010000030.1"/>
</dbReference>
<evidence type="ECO:0000313" key="2">
    <source>
        <dbReference type="EMBL" id="MBM6745350.1"/>
    </source>
</evidence>
<accession>A0ABS2EK11</accession>
<sequence>MEKDKHLGLRIDSETHAKLKSLAEFDGRSINSEVLYLIRQAIAQHEKDHGTLK</sequence>
<name>A0ABS2EK11_9FIRM</name>
<dbReference type="InterPro" id="IPR005569">
    <property type="entry name" value="Arc_DNA-bd_dom"/>
</dbReference>
<evidence type="ECO:0000259" key="1">
    <source>
        <dbReference type="Pfam" id="PF03869"/>
    </source>
</evidence>
<evidence type="ECO:0000313" key="3">
    <source>
        <dbReference type="Proteomes" id="UP000775686"/>
    </source>
</evidence>
<organism evidence="2 3">
    <name type="scientific">Drancourtella massiliensis</name>
    <dbReference type="NCBI Taxonomy" id="1632013"/>
    <lineage>
        <taxon>Bacteria</taxon>
        <taxon>Bacillati</taxon>
        <taxon>Bacillota</taxon>
        <taxon>Clostridia</taxon>
        <taxon>Eubacteriales</taxon>
        <taxon>Oscillospiraceae</taxon>
        <taxon>Drancourtella</taxon>
    </lineage>
</organism>
<dbReference type="Proteomes" id="UP000775686">
    <property type="component" value="Unassembled WGS sequence"/>
</dbReference>
<keyword evidence="2" id="KW-0238">DNA-binding</keyword>
<protein>
    <submittedName>
        <fullName evidence="2">Arc family DNA-binding protein</fullName>
    </submittedName>
</protein>
<keyword evidence="3" id="KW-1185">Reference proteome</keyword>
<proteinExistence type="predicted"/>
<reference evidence="2 3" key="1">
    <citation type="journal article" date="2021" name="Sci. Rep.">
        <title>The distribution of antibiotic resistance genes in chicken gut microbiota commensals.</title>
        <authorList>
            <person name="Juricova H."/>
            <person name="Matiasovicova J."/>
            <person name="Kubasova T."/>
            <person name="Cejkova D."/>
            <person name="Rychlik I."/>
        </authorList>
    </citation>
    <scope>NUCLEOTIDE SEQUENCE [LARGE SCALE GENOMIC DNA]</scope>
    <source>
        <strain evidence="2 3">An770</strain>
    </source>
</reference>
<dbReference type="GO" id="GO:0003677">
    <property type="term" value="F:DNA binding"/>
    <property type="evidence" value="ECO:0007669"/>
    <property type="project" value="UniProtKB-KW"/>
</dbReference>
<comment type="caution">
    <text evidence="2">The sequence shown here is derived from an EMBL/GenBank/DDBJ whole genome shotgun (WGS) entry which is preliminary data.</text>
</comment>
<dbReference type="InterPro" id="IPR010985">
    <property type="entry name" value="Ribbon_hlx_hlx"/>
</dbReference>
<dbReference type="SUPFAM" id="SSF47598">
    <property type="entry name" value="Ribbon-helix-helix"/>
    <property type="match status" value="1"/>
</dbReference>
<feature type="domain" description="Arc-like DNA binding" evidence="1">
    <location>
        <begin position="1"/>
        <end position="44"/>
    </location>
</feature>
<gene>
    <name evidence="2" type="ORF">H6A32_13755</name>
</gene>